<reference evidence="1 2" key="1">
    <citation type="submission" date="2014-02" db="EMBL/GenBank/DDBJ databases">
        <title>Draft genome sequence of Lysinibacillus manganicus DSM 26584T.</title>
        <authorList>
            <person name="Zhang F."/>
            <person name="Wang G."/>
            <person name="Zhang L."/>
        </authorList>
    </citation>
    <scope>NUCLEOTIDE SEQUENCE [LARGE SCALE GENOMIC DNA]</scope>
    <source>
        <strain evidence="1 2">DSM 26584</strain>
    </source>
</reference>
<accession>A0A0A3I5T0</accession>
<keyword evidence="2" id="KW-1185">Reference proteome</keyword>
<dbReference type="AlphaFoldDB" id="A0A0A3I5T0"/>
<evidence type="ECO:0000313" key="1">
    <source>
        <dbReference type="EMBL" id="KGR80084.1"/>
    </source>
</evidence>
<gene>
    <name evidence="1" type="ORF">CD29_03840</name>
</gene>
<evidence type="ECO:0000313" key="2">
    <source>
        <dbReference type="Proteomes" id="UP000030416"/>
    </source>
</evidence>
<name>A0A0A3I5T0_9BACL</name>
<comment type="caution">
    <text evidence="1">The sequence shown here is derived from an EMBL/GenBank/DDBJ whole genome shotgun (WGS) entry which is preliminary data.</text>
</comment>
<sequence>MILEFVLKVNPLTKDIRKNRSVIRKNSRILEKIRMLLEIILKVDPCAEVIRKTRGIIRNCSKIDSSPKTSSRIQP</sequence>
<dbReference type="EMBL" id="JPVN01000003">
    <property type="protein sequence ID" value="KGR80084.1"/>
    <property type="molecule type" value="Genomic_DNA"/>
</dbReference>
<protein>
    <submittedName>
        <fullName evidence="1">Uncharacterized protein</fullName>
    </submittedName>
</protein>
<organism evidence="1 2">
    <name type="scientific">Ureibacillus manganicus DSM 26584</name>
    <dbReference type="NCBI Taxonomy" id="1384049"/>
    <lineage>
        <taxon>Bacteria</taxon>
        <taxon>Bacillati</taxon>
        <taxon>Bacillota</taxon>
        <taxon>Bacilli</taxon>
        <taxon>Bacillales</taxon>
        <taxon>Caryophanaceae</taxon>
        <taxon>Ureibacillus</taxon>
    </lineage>
</organism>
<dbReference type="Proteomes" id="UP000030416">
    <property type="component" value="Unassembled WGS sequence"/>
</dbReference>
<proteinExistence type="predicted"/>